<name>A0A1I0PX96_9RHOB</name>
<proteinExistence type="predicted"/>
<dbReference type="EMBL" id="FOJB01000001">
    <property type="protein sequence ID" value="SEW18778.1"/>
    <property type="molecule type" value="Genomic_DNA"/>
</dbReference>
<protein>
    <submittedName>
        <fullName evidence="1">Uncharacterized protein</fullName>
    </submittedName>
</protein>
<gene>
    <name evidence="1" type="ORF">SAMN05444851_1977</name>
</gene>
<evidence type="ECO:0000313" key="2">
    <source>
        <dbReference type="Proteomes" id="UP000199650"/>
    </source>
</evidence>
<evidence type="ECO:0000313" key="1">
    <source>
        <dbReference type="EMBL" id="SEW18778.1"/>
    </source>
</evidence>
<accession>A0A1I0PX96</accession>
<reference evidence="1 2" key="1">
    <citation type="submission" date="2016-10" db="EMBL/GenBank/DDBJ databases">
        <authorList>
            <person name="de Groot N.N."/>
        </authorList>
    </citation>
    <scope>NUCLEOTIDE SEQUENCE [LARGE SCALE GENOMIC DNA]</scope>
    <source>
        <strain evidence="1 2">DSM 29439</strain>
    </source>
</reference>
<keyword evidence="2" id="KW-1185">Reference proteome</keyword>
<dbReference type="Proteomes" id="UP000199650">
    <property type="component" value="Unassembled WGS sequence"/>
</dbReference>
<dbReference type="OrthoDB" id="8451272at2"/>
<dbReference type="AlphaFoldDB" id="A0A1I0PX96"/>
<sequence length="95" mass="11153">MDQADWIDETATQLADLYSRQFGGKPGGRYRISAKLLRQMARRRRLYENDIRHLSRCLFEKGYVLIDMDVFFVVMGTNSFTNYRRANDDTLGQHA</sequence>
<dbReference type="STRING" id="1173584.SAMN05444851_1977"/>
<organism evidence="1 2">
    <name type="scientific">Aliiroseovarius sediminilitoris</name>
    <dbReference type="NCBI Taxonomy" id="1173584"/>
    <lineage>
        <taxon>Bacteria</taxon>
        <taxon>Pseudomonadati</taxon>
        <taxon>Pseudomonadota</taxon>
        <taxon>Alphaproteobacteria</taxon>
        <taxon>Rhodobacterales</taxon>
        <taxon>Paracoccaceae</taxon>
        <taxon>Aliiroseovarius</taxon>
    </lineage>
</organism>
<dbReference type="RefSeq" id="WP_091430272.1">
    <property type="nucleotide sequence ID" value="NZ_FOJB01000001.1"/>
</dbReference>